<dbReference type="Gene3D" id="1.25.40.20">
    <property type="entry name" value="Ankyrin repeat-containing domain"/>
    <property type="match status" value="1"/>
</dbReference>
<comment type="function">
    <text evidence="4">Binds to MCB elements (Mlu I cell cycle box) found in the promoter of most DNA synthesis genes. Transcriptional activation by MBF has an important role in the transition from G1 to S phase. It may have a dual role in that it behaves as an activator of transcription at the G1-S boundary and as a repressor during other stages of the cell cycle.</text>
</comment>
<name>A0A4P9ZAM3_9ASCO</name>
<dbReference type="SUPFAM" id="SSF54616">
    <property type="entry name" value="DNA-binding domain of Mlu1-box binding protein MBP1"/>
    <property type="match status" value="1"/>
</dbReference>
<dbReference type="Pfam" id="PF04383">
    <property type="entry name" value="KilA-N"/>
    <property type="match status" value="1"/>
</dbReference>
<protein>
    <recommendedName>
        <fullName evidence="5">Transcription factor MBP1</fullName>
    </recommendedName>
</protein>
<dbReference type="PROSITE" id="PS50297">
    <property type="entry name" value="ANK_REP_REGION"/>
    <property type="match status" value="2"/>
</dbReference>
<dbReference type="InterPro" id="IPR003163">
    <property type="entry name" value="Tscrpt_reg_HTH_APSES-type"/>
</dbReference>
<dbReference type="AlphaFoldDB" id="A0A4P9ZAM3"/>
<evidence type="ECO:0000256" key="3">
    <source>
        <dbReference type="ARBA" id="ARBA00023125"/>
    </source>
</evidence>
<evidence type="ECO:0000313" key="10">
    <source>
        <dbReference type="Proteomes" id="UP000268321"/>
    </source>
</evidence>
<dbReference type="PANTHER" id="PTHR43828:SF7">
    <property type="entry name" value="REGULATORY PROTEIN SWI4"/>
    <property type="match status" value="1"/>
</dbReference>
<dbReference type="SUPFAM" id="SSF48403">
    <property type="entry name" value="Ankyrin repeat"/>
    <property type="match status" value="1"/>
</dbReference>
<dbReference type="InterPro" id="IPR036887">
    <property type="entry name" value="HTH_APSES_sf"/>
</dbReference>
<evidence type="ECO:0000256" key="7">
    <source>
        <dbReference type="SAM" id="MobiDB-lite"/>
    </source>
</evidence>
<dbReference type="GO" id="GO:0003677">
    <property type="term" value="F:DNA binding"/>
    <property type="evidence" value="ECO:0007669"/>
    <property type="project" value="UniProtKB-KW"/>
</dbReference>
<keyword evidence="10" id="KW-1185">Reference proteome</keyword>
<dbReference type="OrthoDB" id="6718656at2759"/>
<keyword evidence="2 6" id="KW-0040">ANK repeat</keyword>
<dbReference type="Pfam" id="PF00023">
    <property type="entry name" value="Ank"/>
    <property type="match status" value="2"/>
</dbReference>
<accession>A0A4P9ZAM3</accession>
<evidence type="ECO:0000256" key="5">
    <source>
        <dbReference type="ARBA" id="ARBA00073969"/>
    </source>
</evidence>
<dbReference type="InterPro" id="IPR018004">
    <property type="entry name" value="KilA/APSES_HTH"/>
</dbReference>
<dbReference type="GO" id="GO:0033309">
    <property type="term" value="C:SBF transcription complex"/>
    <property type="evidence" value="ECO:0007669"/>
    <property type="project" value="TreeGrafter"/>
</dbReference>
<dbReference type="InterPro" id="IPR051642">
    <property type="entry name" value="SWI6-like"/>
</dbReference>
<dbReference type="InterPro" id="IPR002110">
    <property type="entry name" value="Ankyrin_rpt"/>
</dbReference>
<dbReference type="Gene3D" id="3.10.260.10">
    <property type="entry name" value="Transcription regulator HTH, APSES-type DNA-binding domain"/>
    <property type="match status" value="1"/>
</dbReference>
<reference evidence="10" key="1">
    <citation type="journal article" date="2018" name="Nat. Microbiol.">
        <title>Leveraging single-cell genomics to expand the fungal tree of life.</title>
        <authorList>
            <person name="Ahrendt S.R."/>
            <person name="Quandt C.A."/>
            <person name="Ciobanu D."/>
            <person name="Clum A."/>
            <person name="Salamov A."/>
            <person name="Andreopoulos B."/>
            <person name="Cheng J.F."/>
            <person name="Woyke T."/>
            <person name="Pelin A."/>
            <person name="Henrissat B."/>
            <person name="Reynolds N.K."/>
            <person name="Benny G.L."/>
            <person name="Smith M.E."/>
            <person name="James T.Y."/>
            <person name="Grigoriev I.V."/>
        </authorList>
    </citation>
    <scope>NUCLEOTIDE SEQUENCE [LARGE SCALE GENOMIC DNA]</scope>
    <source>
        <strain evidence="10">Baker2002</strain>
    </source>
</reference>
<evidence type="ECO:0000313" key="9">
    <source>
        <dbReference type="EMBL" id="RKP29658.1"/>
    </source>
</evidence>
<proteinExistence type="predicted"/>
<dbReference type="SMART" id="SM00248">
    <property type="entry name" value="ANK"/>
    <property type="match status" value="3"/>
</dbReference>
<organism evidence="9 10">
    <name type="scientific">Metschnikowia bicuspidata</name>
    <dbReference type="NCBI Taxonomy" id="27322"/>
    <lineage>
        <taxon>Eukaryota</taxon>
        <taxon>Fungi</taxon>
        <taxon>Dikarya</taxon>
        <taxon>Ascomycota</taxon>
        <taxon>Saccharomycotina</taxon>
        <taxon>Pichiomycetes</taxon>
        <taxon>Metschnikowiaceae</taxon>
        <taxon>Metschnikowia</taxon>
    </lineage>
</organism>
<sequence length="863" mass="95598">MSYEHPSVYIATYTNTDVYECTVNEAPIMRRCKDNWVNATQILKLCNFPKAKRTKILEKCVKMGRHEKVQGGYGRFQGTWIPLEDARNLAGEFQISPDLVPILYIDVDDPNLVIPKKLKPSAPHAPRNTTPVKRKLLKKPLDTPKKQRLVDLPPLAVFVPDYMNTMGGAMHMHHVPMPHLPPGAIPEYGHMGAPGPAGPAYSRPYDYHVQAGPGYGAGQTLDAKQHPAPMDAPGQRHVLYQAELNSGLLHDSNETTWSREEPARESDTSVSSADAKTSALAYHEASPAAQMLRYFSEDNVPIPYFIYHPTPEFNINDAIDDEGHSTLHWAASIGNLSLVLLVLSKGANPLVVSNYGMNPLSKCISFNNCFDLGNFSGVLNALEACLIHTDINGRTPLHYLCQFAKVRSKLASLLHYNELMFRKITAIAGHGSATGLNLLRNVLNHQDINGDTCLHLAARAACPEIFRYFMKHGARDDLQNSAQETPKELMYRAIPNAYDYDPATVPSIFDAPASGPLSAKKLHLPNAALGTPTQPRYSFNATPDTQRTTVQQDDEDEDVVCDRVSKEHLRSLMGDGAAHDENKENIFLDERKKIPYGVVSTSRVTKALPNYRAASELSALLQSPVKDYVARPPQLDRGGHVVEERGSGAEADASGTTSGAALQPVLPVRDLASMLHGMVNSLTDSCRQQLDGLAREQQRLEECLVRTRKERRGLSQRVRALMIKNGLEAVDTLEAAIEAVQRSSDTYLEVLARSERQLEMLMAKYQAKELCGMVERQQDAESAQNTAEPLDTTQDKYELAMGVARAQVRREKLVRGLLVGMKKYAIDSRMNKYRKLISVSCGLRMEDIDSLINGIEESLMESA</sequence>
<gene>
    <name evidence="9" type="ORF">METBISCDRAFT_23998</name>
</gene>
<feature type="repeat" description="ANK" evidence="6">
    <location>
        <begin position="322"/>
        <end position="354"/>
    </location>
</feature>
<dbReference type="InterPro" id="IPR036770">
    <property type="entry name" value="Ankyrin_rpt-contain_sf"/>
</dbReference>
<feature type="region of interest" description="Disordered" evidence="7">
    <location>
        <begin position="117"/>
        <end position="145"/>
    </location>
</feature>
<evidence type="ECO:0000259" key="8">
    <source>
        <dbReference type="PROSITE" id="PS51299"/>
    </source>
</evidence>
<feature type="compositionally biased region" description="Basic and acidic residues" evidence="7">
    <location>
        <begin position="252"/>
        <end position="267"/>
    </location>
</feature>
<feature type="region of interest" description="Disordered" evidence="7">
    <location>
        <begin position="252"/>
        <end position="272"/>
    </location>
</feature>
<evidence type="ECO:0000256" key="4">
    <source>
        <dbReference type="ARBA" id="ARBA00054211"/>
    </source>
</evidence>
<keyword evidence="3" id="KW-0238">DNA-binding</keyword>
<dbReference type="EMBL" id="ML004478">
    <property type="protein sequence ID" value="RKP29658.1"/>
    <property type="molecule type" value="Genomic_DNA"/>
</dbReference>
<evidence type="ECO:0000256" key="6">
    <source>
        <dbReference type="PROSITE-ProRule" id="PRU00023"/>
    </source>
</evidence>
<dbReference type="GO" id="GO:0030907">
    <property type="term" value="C:MBF transcription complex"/>
    <property type="evidence" value="ECO:0007669"/>
    <property type="project" value="UniProtKB-ARBA"/>
</dbReference>
<dbReference type="Proteomes" id="UP000268321">
    <property type="component" value="Unassembled WGS sequence"/>
</dbReference>
<feature type="repeat" description="ANK" evidence="6">
    <location>
        <begin position="449"/>
        <end position="481"/>
    </location>
</feature>
<dbReference type="SMART" id="SM01252">
    <property type="entry name" value="KilA-N"/>
    <property type="match status" value="1"/>
</dbReference>
<evidence type="ECO:0000256" key="1">
    <source>
        <dbReference type="ARBA" id="ARBA00022737"/>
    </source>
</evidence>
<dbReference type="PANTHER" id="PTHR43828">
    <property type="entry name" value="ASPARAGINASE"/>
    <property type="match status" value="1"/>
</dbReference>
<evidence type="ECO:0000256" key="2">
    <source>
        <dbReference type="ARBA" id="ARBA00023043"/>
    </source>
</evidence>
<feature type="domain" description="HTH APSES-type" evidence="8">
    <location>
        <begin position="8"/>
        <end position="115"/>
    </location>
</feature>
<dbReference type="PROSITE" id="PS51299">
    <property type="entry name" value="HTH_APSES"/>
    <property type="match status" value="1"/>
</dbReference>
<dbReference type="PROSITE" id="PS50088">
    <property type="entry name" value="ANK_REPEAT"/>
    <property type="match status" value="2"/>
</dbReference>
<dbReference type="FunFam" id="3.10.260.10:FF:000004">
    <property type="entry name" value="Transcription factor MBP1"/>
    <property type="match status" value="1"/>
</dbReference>
<dbReference type="GO" id="GO:0001228">
    <property type="term" value="F:DNA-binding transcription activator activity, RNA polymerase II-specific"/>
    <property type="evidence" value="ECO:0007669"/>
    <property type="project" value="UniProtKB-ARBA"/>
</dbReference>
<keyword evidence="1" id="KW-0677">Repeat</keyword>